<accession>A0ACB9QNY1</accession>
<evidence type="ECO:0000313" key="2">
    <source>
        <dbReference type="Proteomes" id="UP001057402"/>
    </source>
</evidence>
<proteinExistence type="predicted"/>
<sequence length="279" mass="30675">MQKREQGKPGGGSSLCVGKVLYCRRCGRPSVAPWPVIASPQFLRWSVGDQNNKRLVFALQSGMKSELNWALNTLTLLSFNEKEDLRKDATPLAKIPCLLDALLQVGENIGSAAPVTGLGNEYDMLVSNGPVSNVGQNTSPSLSEAQKNGTKSGASLWWLEEDGLFNLDDEGRAEKQIHKRLVDLISIPAYDAQAAAIGALDNLAELNVDCRLKLTHERWAIDRLLNVIKTPHPVPEICRKAAIILKASSQNHRTGLYCYHMKTHSRRSSSQMPSSLIHL</sequence>
<name>A0ACB9QNY1_9MYRT</name>
<reference evidence="2" key="1">
    <citation type="journal article" date="2023" name="Front. Plant Sci.">
        <title>Chromosomal-level genome assembly of Melastoma candidum provides insights into trichome evolution.</title>
        <authorList>
            <person name="Zhong Y."/>
            <person name="Wu W."/>
            <person name="Sun C."/>
            <person name="Zou P."/>
            <person name="Liu Y."/>
            <person name="Dai S."/>
            <person name="Zhou R."/>
        </authorList>
    </citation>
    <scope>NUCLEOTIDE SEQUENCE [LARGE SCALE GENOMIC DNA]</scope>
</reference>
<protein>
    <submittedName>
        <fullName evidence="1">Uncharacterized protein</fullName>
    </submittedName>
</protein>
<organism evidence="1 2">
    <name type="scientific">Melastoma candidum</name>
    <dbReference type="NCBI Taxonomy" id="119954"/>
    <lineage>
        <taxon>Eukaryota</taxon>
        <taxon>Viridiplantae</taxon>
        <taxon>Streptophyta</taxon>
        <taxon>Embryophyta</taxon>
        <taxon>Tracheophyta</taxon>
        <taxon>Spermatophyta</taxon>
        <taxon>Magnoliopsida</taxon>
        <taxon>eudicotyledons</taxon>
        <taxon>Gunneridae</taxon>
        <taxon>Pentapetalae</taxon>
        <taxon>rosids</taxon>
        <taxon>malvids</taxon>
        <taxon>Myrtales</taxon>
        <taxon>Melastomataceae</taxon>
        <taxon>Melastomatoideae</taxon>
        <taxon>Melastomateae</taxon>
        <taxon>Melastoma</taxon>
    </lineage>
</organism>
<comment type="caution">
    <text evidence="1">The sequence shown here is derived from an EMBL/GenBank/DDBJ whole genome shotgun (WGS) entry which is preliminary data.</text>
</comment>
<keyword evidence="2" id="KW-1185">Reference proteome</keyword>
<dbReference type="Proteomes" id="UP001057402">
    <property type="component" value="Chromosome 5"/>
</dbReference>
<dbReference type="EMBL" id="CM042884">
    <property type="protein sequence ID" value="KAI4368383.1"/>
    <property type="molecule type" value="Genomic_DNA"/>
</dbReference>
<gene>
    <name evidence="1" type="ORF">MLD38_016945</name>
</gene>
<evidence type="ECO:0000313" key="1">
    <source>
        <dbReference type="EMBL" id="KAI4368383.1"/>
    </source>
</evidence>